<dbReference type="AlphaFoldDB" id="D8PYV8"/>
<protein>
    <recommendedName>
        <fullName evidence="1">BTB domain-containing protein</fullName>
    </recommendedName>
</protein>
<keyword evidence="3" id="KW-1185">Reference proteome</keyword>
<feature type="domain" description="BTB" evidence="1">
    <location>
        <begin position="56"/>
        <end position="129"/>
    </location>
</feature>
<dbReference type="Proteomes" id="UP000007431">
    <property type="component" value="Unassembled WGS sequence"/>
</dbReference>
<dbReference type="OrthoDB" id="2872484at2759"/>
<organism evidence="3">
    <name type="scientific">Schizophyllum commune (strain H4-8 / FGSC 9210)</name>
    <name type="common">Split gill fungus</name>
    <dbReference type="NCBI Taxonomy" id="578458"/>
    <lineage>
        <taxon>Eukaryota</taxon>
        <taxon>Fungi</taxon>
        <taxon>Dikarya</taxon>
        <taxon>Basidiomycota</taxon>
        <taxon>Agaricomycotina</taxon>
        <taxon>Agaricomycetes</taxon>
        <taxon>Agaricomycetidae</taxon>
        <taxon>Agaricales</taxon>
        <taxon>Schizophyllaceae</taxon>
        <taxon>Schizophyllum</taxon>
    </lineage>
</organism>
<dbReference type="InterPro" id="IPR000210">
    <property type="entry name" value="BTB/POZ_dom"/>
</dbReference>
<dbReference type="EMBL" id="GL377304">
    <property type="protein sequence ID" value="EFI98762.1"/>
    <property type="molecule type" value="Genomic_DNA"/>
</dbReference>
<dbReference type="Gene3D" id="3.30.710.10">
    <property type="entry name" value="Potassium Channel Kv1.1, Chain A"/>
    <property type="match status" value="1"/>
</dbReference>
<dbReference type="HOGENOM" id="CLU_033082_5_0_1"/>
<dbReference type="KEGG" id="scm:SCHCO_02614105"/>
<dbReference type="InParanoid" id="D8PYV8"/>
<dbReference type="VEuPathDB" id="FungiDB:SCHCODRAFT_02614105"/>
<dbReference type="SUPFAM" id="SSF54695">
    <property type="entry name" value="POZ domain"/>
    <property type="match status" value="1"/>
</dbReference>
<accession>D8PYV8</accession>
<dbReference type="Pfam" id="PF00651">
    <property type="entry name" value="BTB"/>
    <property type="match status" value="1"/>
</dbReference>
<dbReference type="PROSITE" id="PS50097">
    <property type="entry name" value="BTB"/>
    <property type="match status" value="1"/>
</dbReference>
<sequence>MAASTSSAHMVQRRVTVSASNTDSRYSYYAYRTRSISCAPRCPDGRFGPHALQRERCIVLCVEDCSYRVHHSVLVGNSRSFEKRLAHHRDDSDDIKNWGVEDIVLPGDSKQDWDAMLDALYDSDSYFETLSAQPFEKSLPTLAGLLQLAHKYNMDTYERKVTSIIASYFPSPSPNSKGVAWPTLAEATTVIRLAHQTGATSLLRLAYLIVAAHAAESNKSIVHDLDILTSDKLSICGGMLALLRAQRAHMFRFFTRFTPSARCQRGGRCCPQAHAQRYHDAPERVWLIVDEPLAWLGEGDPAPLCDVCYASVSATFAEGSRAVWARLDKLFKLY</sequence>
<reference evidence="2 3" key="1">
    <citation type="journal article" date="2010" name="Nat. Biotechnol.">
        <title>Genome sequence of the model mushroom Schizophyllum commune.</title>
        <authorList>
            <person name="Ohm R.A."/>
            <person name="de Jong J.F."/>
            <person name="Lugones L.G."/>
            <person name="Aerts A."/>
            <person name="Kothe E."/>
            <person name="Stajich J.E."/>
            <person name="de Vries R.P."/>
            <person name="Record E."/>
            <person name="Levasseur A."/>
            <person name="Baker S.E."/>
            <person name="Bartholomew K.A."/>
            <person name="Coutinho P.M."/>
            <person name="Erdmann S."/>
            <person name="Fowler T.J."/>
            <person name="Gathman A.C."/>
            <person name="Lombard V."/>
            <person name="Henrissat B."/>
            <person name="Knabe N."/>
            <person name="Kuees U."/>
            <person name="Lilly W.W."/>
            <person name="Lindquist E."/>
            <person name="Lucas S."/>
            <person name="Magnuson J.K."/>
            <person name="Piumi F."/>
            <person name="Raudaskoski M."/>
            <person name="Salamov A."/>
            <person name="Schmutz J."/>
            <person name="Schwarze F.W.M.R."/>
            <person name="vanKuyk P.A."/>
            <person name="Horton J.S."/>
            <person name="Grigoriev I.V."/>
            <person name="Woesten H.A.B."/>
        </authorList>
    </citation>
    <scope>NUCLEOTIDE SEQUENCE [LARGE SCALE GENOMIC DNA]</scope>
    <source>
        <strain evidence="3">H4-8 / FGSC 9210</strain>
    </source>
</reference>
<evidence type="ECO:0000313" key="2">
    <source>
        <dbReference type="EMBL" id="EFI98762.1"/>
    </source>
</evidence>
<proteinExistence type="predicted"/>
<dbReference type="GeneID" id="9586227"/>
<evidence type="ECO:0000313" key="3">
    <source>
        <dbReference type="Proteomes" id="UP000007431"/>
    </source>
</evidence>
<dbReference type="CDD" id="cd18186">
    <property type="entry name" value="BTB_POZ_ZBTB_KLHL-like"/>
    <property type="match status" value="1"/>
</dbReference>
<name>D8PYV8_SCHCM</name>
<dbReference type="InterPro" id="IPR011333">
    <property type="entry name" value="SKP1/BTB/POZ_sf"/>
</dbReference>
<dbReference type="RefSeq" id="XP_003033665.1">
    <property type="nucleotide sequence ID" value="XM_003033619.1"/>
</dbReference>
<gene>
    <name evidence="2" type="ORF">SCHCODRAFT_233171</name>
</gene>
<evidence type="ECO:0000259" key="1">
    <source>
        <dbReference type="PROSITE" id="PS50097"/>
    </source>
</evidence>